<dbReference type="Proteomes" id="UP001556196">
    <property type="component" value="Unassembled WGS sequence"/>
</dbReference>
<dbReference type="InterPro" id="IPR041657">
    <property type="entry name" value="HTH_17"/>
</dbReference>
<dbReference type="SUPFAM" id="SSF46955">
    <property type="entry name" value="Putative DNA-binding domain"/>
    <property type="match status" value="1"/>
</dbReference>
<accession>A0ABV3QWF3</accession>
<comment type="caution">
    <text evidence="3">The sequence shown here is derived from an EMBL/GenBank/DDBJ whole genome shotgun (WGS) entry which is preliminary data.</text>
</comment>
<proteinExistence type="predicted"/>
<reference evidence="3 4" key="1">
    <citation type="submission" date="2024-06" db="EMBL/GenBank/DDBJ databases">
        <authorList>
            <person name="Tuo L."/>
        </authorList>
    </citation>
    <scope>NUCLEOTIDE SEQUENCE [LARGE SCALE GENOMIC DNA]</scope>
    <source>
        <strain evidence="3 4">ZMM04-5</strain>
    </source>
</reference>
<sequence length="94" mass="10511">MNAKAEEPLVPLDSGHSKLPIEGDEQGYSASPYLTVPQAAAYLRVSKNYLDKLRVSGTGPSFVRLGRRKVLYRKADLDQWINERIFGSTSQYGH</sequence>
<protein>
    <submittedName>
        <fullName evidence="3">Helix-turn-helix transcriptional regulator</fullName>
    </submittedName>
</protein>
<feature type="region of interest" description="Disordered" evidence="1">
    <location>
        <begin position="1"/>
        <end position="21"/>
    </location>
</feature>
<evidence type="ECO:0000256" key="1">
    <source>
        <dbReference type="SAM" id="MobiDB-lite"/>
    </source>
</evidence>
<gene>
    <name evidence="3" type="ORF">ABUE31_03175</name>
</gene>
<dbReference type="RefSeq" id="WP_367722040.1">
    <property type="nucleotide sequence ID" value="NZ_JBFOCI010000001.1"/>
</dbReference>
<dbReference type="InterPro" id="IPR009061">
    <property type="entry name" value="DNA-bd_dom_put_sf"/>
</dbReference>
<evidence type="ECO:0000313" key="4">
    <source>
        <dbReference type="Proteomes" id="UP001556196"/>
    </source>
</evidence>
<evidence type="ECO:0000313" key="3">
    <source>
        <dbReference type="EMBL" id="MEW9804987.1"/>
    </source>
</evidence>
<dbReference type="InterPro" id="IPR010093">
    <property type="entry name" value="SinI_DNA-bd"/>
</dbReference>
<name>A0ABV3QWF3_9HYPH</name>
<organism evidence="3 4">
    <name type="scientific">Mesorhizobium marinum</name>
    <dbReference type="NCBI Taxonomy" id="3228790"/>
    <lineage>
        <taxon>Bacteria</taxon>
        <taxon>Pseudomonadati</taxon>
        <taxon>Pseudomonadota</taxon>
        <taxon>Alphaproteobacteria</taxon>
        <taxon>Hyphomicrobiales</taxon>
        <taxon>Phyllobacteriaceae</taxon>
        <taxon>Mesorhizobium</taxon>
    </lineage>
</organism>
<dbReference type="EMBL" id="JBFOCI010000001">
    <property type="protein sequence ID" value="MEW9804987.1"/>
    <property type="molecule type" value="Genomic_DNA"/>
</dbReference>
<evidence type="ECO:0000259" key="2">
    <source>
        <dbReference type="Pfam" id="PF12728"/>
    </source>
</evidence>
<dbReference type="NCBIfam" id="TIGR01764">
    <property type="entry name" value="excise"/>
    <property type="match status" value="1"/>
</dbReference>
<feature type="domain" description="Helix-turn-helix" evidence="2">
    <location>
        <begin position="33"/>
        <end position="84"/>
    </location>
</feature>
<keyword evidence="4" id="KW-1185">Reference proteome</keyword>
<dbReference type="Pfam" id="PF12728">
    <property type="entry name" value="HTH_17"/>
    <property type="match status" value="1"/>
</dbReference>